<evidence type="ECO:0000313" key="2">
    <source>
        <dbReference type="EMBL" id="KAG6535092.1"/>
    </source>
</evidence>
<organism evidence="2 3">
    <name type="scientific">Zingiber officinale</name>
    <name type="common">Ginger</name>
    <name type="synonym">Amomum zingiber</name>
    <dbReference type="NCBI Taxonomy" id="94328"/>
    <lineage>
        <taxon>Eukaryota</taxon>
        <taxon>Viridiplantae</taxon>
        <taxon>Streptophyta</taxon>
        <taxon>Embryophyta</taxon>
        <taxon>Tracheophyta</taxon>
        <taxon>Spermatophyta</taxon>
        <taxon>Magnoliopsida</taxon>
        <taxon>Liliopsida</taxon>
        <taxon>Zingiberales</taxon>
        <taxon>Zingiberaceae</taxon>
        <taxon>Zingiber</taxon>
    </lineage>
</organism>
<feature type="region of interest" description="Disordered" evidence="1">
    <location>
        <begin position="161"/>
        <end position="181"/>
    </location>
</feature>
<dbReference type="GO" id="GO:0080183">
    <property type="term" value="P:response to photooxidative stress"/>
    <property type="evidence" value="ECO:0007669"/>
    <property type="project" value="InterPro"/>
</dbReference>
<feature type="region of interest" description="Disordered" evidence="1">
    <location>
        <begin position="212"/>
        <end position="234"/>
    </location>
</feature>
<protein>
    <submittedName>
        <fullName evidence="2">Uncharacterized protein</fullName>
    </submittedName>
</protein>
<dbReference type="Proteomes" id="UP000734854">
    <property type="component" value="Unassembled WGS sequence"/>
</dbReference>
<comment type="caution">
    <text evidence="2">The sequence shown here is derived from an EMBL/GenBank/DDBJ whole genome shotgun (WGS) entry which is preliminary data.</text>
</comment>
<dbReference type="InterPro" id="IPR040340">
    <property type="entry name" value="CEST/Y3IP1"/>
</dbReference>
<proteinExistence type="predicted"/>
<reference evidence="2 3" key="1">
    <citation type="submission" date="2020-08" db="EMBL/GenBank/DDBJ databases">
        <title>Plant Genome Project.</title>
        <authorList>
            <person name="Zhang R.-G."/>
        </authorList>
    </citation>
    <scope>NUCLEOTIDE SEQUENCE [LARGE SCALE GENOMIC DNA]</scope>
    <source>
        <tissue evidence="2">Rhizome</tissue>
    </source>
</reference>
<accession>A0A8J5HWY7</accession>
<feature type="region of interest" description="Disordered" evidence="1">
    <location>
        <begin position="1"/>
        <end position="91"/>
    </location>
</feature>
<dbReference type="PANTHER" id="PTHR33672">
    <property type="entry name" value="YCF3-INTERACTING PROTEIN 1, CHLOROPLASTIC"/>
    <property type="match status" value="1"/>
</dbReference>
<keyword evidence="3" id="KW-1185">Reference proteome</keyword>
<sequence>MPGYGEQLAIGYLSDYSEEESDTQEKEKQISVDPVSLRQATNLQYSAGGGPARPPPVLPRPKFVSCSLPGSAISSPVRSPNKPEQQQRDYYRSRFAWESNASLRRSKSCGEGRMSTTSTEFIDIASRRPSIASPKVIYQKKQSFGDVAGSRRFANVANHDGNSFKQPKPAIPLPQSSNQGGGTDDKFNCGCLFLPGLTHKKKPVVLDRKPSAFGRHLDDRSQSPQRQQREGEIVRTKIEEPMLQFEKARSLVSSVQETVAGGAAPPSSRMSTASKAASLEKFSCGSWSSSALLGSDGSDGRNSYFDLPLELIRIGGDETDSPVRTAFVFEKELVKRGSLKKVGSARKSSLQLNRHVRFSTSSGPVSSCPASPVAACITPRLRRAREEFNAFLTAHNA</sequence>
<name>A0A8J5HWY7_ZINOF</name>
<evidence type="ECO:0000256" key="1">
    <source>
        <dbReference type="SAM" id="MobiDB-lite"/>
    </source>
</evidence>
<dbReference type="GO" id="GO:0009535">
    <property type="term" value="C:chloroplast thylakoid membrane"/>
    <property type="evidence" value="ECO:0007669"/>
    <property type="project" value="InterPro"/>
</dbReference>
<dbReference type="OrthoDB" id="1880037at2759"/>
<dbReference type="PANTHER" id="PTHR33672:SF24">
    <property type="entry name" value="OS01G0798600 PROTEIN"/>
    <property type="match status" value="1"/>
</dbReference>
<dbReference type="AlphaFoldDB" id="A0A8J5HWY7"/>
<dbReference type="GO" id="GO:0048564">
    <property type="term" value="P:photosystem I assembly"/>
    <property type="evidence" value="ECO:0007669"/>
    <property type="project" value="InterPro"/>
</dbReference>
<gene>
    <name evidence="2" type="ORF">ZIOFF_000046</name>
</gene>
<dbReference type="EMBL" id="JACMSC010000001">
    <property type="protein sequence ID" value="KAG6535092.1"/>
    <property type="molecule type" value="Genomic_DNA"/>
</dbReference>
<evidence type="ECO:0000313" key="3">
    <source>
        <dbReference type="Proteomes" id="UP000734854"/>
    </source>
</evidence>
<feature type="compositionally biased region" description="Polar residues" evidence="1">
    <location>
        <begin position="72"/>
        <end position="84"/>
    </location>
</feature>